<evidence type="ECO:0000256" key="17">
    <source>
        <dbReference type="ARBA" id="ARBA00023170"/>
    </source>
</evidence>
<evidence type="ECO:0000256" key="14">
    <source>
        <dbReference type="ARBA" id="ARBA00022842"/>
    </source>
</evidence>
<keyword evidence="12" id="KW-0418">Kinase</keyword>
<keyword evidence="8 20" id="KW-0812">Transmembrane</keyword>
<dbReference type="GO" id="GO:0004675">
    <property type="term" value="F:transmembrane receptor protein serine/threonine kinase activity"/>
    <property type="evidence" value="ECO:0007669"/>
    <property type="project" value="UniProtKB-EC"/>
</dbReference>
<evidence type="ECO:0000256" key="18">
    <source>
        <dbReference type="ARBA" id="ARBA00023211"/>
    </source>
</evidence>
<dbReference type="FunFam" id="1.10.510.10:FF:000304">
    <property type="entry name" value="Receptor protein serine/threonine kinase"/>
    <property type="match status" value="1"/>
</dbReference>
<dbReference type="Proteomes" id="UP000694388">
    <property type="component" value="Unplaced"/>
</dbReference>
<dbReference type="InterPro" id="IPR000719">
    <property type="entry name" value="Prot_kinase_dom"/>
</dbReference>
<evidence type="ECO:0000256" key="11">
    <source>
        <dbReference type="ARBA" id="ARBA00022741"/>
    </source>
</evidence>
<dbReference type="Ensembl" id="ENSEBUT00000016251.1">
    <property type="protein sequence ID" value="ENSEBUP00000015675.1"/>
    <property type="gene ID" value="ENSEBUG00000009859.1"/>
</dbReference>
<comment type="cofactor">
    <cofactor evidence="2">
        <name>Mg(2+)</name>
        <dbReference type="ChEBI" id="CHEBI:18420"/>
    </cofactor>
</comment>
<evidence type="ECO:0000256" key="8">
    <source>
        <dbReference type="ARBA" id="ARBA00022692"/>
    </source>
</evidence>
<dbReference type="Ensembl" id="ENSEBUT00000016229.1">
    <property type="protein sequence ID" value="ENSEBUP00000015653.1"/>
    <property type="gene ID" value="ENSEBUG00000009859.1"/>
</dbReference>
<evidence type="ECO:0000256" key="1">
    <source>
        <dbReference type="ARBA" id="ARBA00001936"/>
    </source>
</evidence>
<dbReference type="Gene3D" id="2.10.60.10">
    <property type="entry name" value="CD59"/>
    <property type="match status" value="1"/>
</dbReference>
<keyword evidence="16 20" id="KW-0472">Membrane</keyword>
<protein>
    <recommendedName>
        <fullName evidence="5">receptor protein serine/threonine kinase</fullName>
        <ecNumber evidence="5">2.7.11.30</ecNumber>
    </recommendedName>
</protein>
<keyword evidence="11 19" id="KW-0547">Nucleotide-binding</keyword>
<keyword evidence="10" id="KW-0732">Signal</keyword>
<evidence type="ECO:0000256" key="15">
    <source>
        <dbReference type="ARBA" id="ARBA00022989"/>
    </source>
</evidence>
<dbReference type="EC" id="2.7.11.30" evidence="5"/>
<dbReference type="AlphaFoldDB" id="A0A8C4QJR1"/>
<dbReference type="GO" id="GO:0005524">
    <property type="term" value="F:ATP binding"/>
    <property type="evidence" value="ECO:0007669"/>
    <property type="project" value="UniProtKB-UniRule"/>
</dbReference>
<keyword evidence="7" id="KW-0808">Transferase</keyword>
<comment type="subcellular location">
    <subcellularLocation>
        <location evidence="3">Membrane</location>
        <topology evidence="3">Single-pass type I membrane protein</topology>
    </subcellularLocation>
</comment>
<dbReference type="Pfam" id="PF01064">
    <property type="entry name" value="Activin_recp"/>
    <property type="match status" value="1"/>
</dbReference>
<feature type="domain" description="GS" evidence="22">
    <location>
        <begin position="224"/>
        <end position="253"/>
    </location>
</feature>
<organism evidence="23 24">
    <name type="scientific">Eptatretus burgeri</name>
    <name type="common">Inshore hagfish</name>
    <dbReference type="NCBI Taxonomy" id="7764"/>
    <lineage>
        <taxon>Eukaryota</taxon>
        <taxon>Metazoa</taxon>
        <taxon>Chordata</taxon>
        <taxon>Craniata</taxon>
        <taxon>Vertebrata</taxon>
        <taxon>Cyclostomata</taxon>
        <taxon>Myxini</taxon>
        <taxon>Myxiniformes</taxon>
        <taxon>Myxinidae</taxon>
        <taxon>Eptatretinae</taxon>
        <taxon>Eptatretus</taxon>
    </lineage>
</organism>
<evidence type="ECO:0000256" key="4">
    <source>
        <dbReference type="ARBA" id="ARBA00009605"/>
    </source>
</evidence>
<evidence type="ECO:0000256" key="6">
    <source>
        <dbReference type="ARBA" id="ARBA00022527"/>
    </source>
</evidence>
<dbReference type="InterPro" id="IPR011009">
    <property type="entry name" value="Kinase-like_dom_sf"/>
</dbReference>
<comment type="similarity">
    <text evidence="4">Belongs to the protein kinase superfamily. TKL Ser/Thr protein kinase family. TGFB receptor subfamily.</text>
</comment>
<evidence type="ECO:0000256" key="16">
    <source>
        <dbReference type="ARBA" id="ARBA00023136"/>
    </source>
</evidence>
<evidence type="ECO:0000256" key="20">
    <source>
        <dbReference type="SAM" id="Phobius"/>
    </source>
</evidence>
<evidence type="ECO:0000313" key="24">
    <source>
        <dbReference type="Proteomes" id="UP000694388"/>
    </source>
</evidence>
<dbReference type="OMA" id="KQITLVR"/>
<keyword evidence="6" id="KW-0723">Serine/threonine-protein kinase</keyword>
<dbReference type="PROSITE" id="PS51256">
    <property type="entry name" value="GS"/>
    <property type="match status" value="1"/>
</dbReference>
<dbReference type="PROSITE" id="PS00107">
    <property type="entry name" value="PROTEIN_KINASE_ATP"/>
    <property type="match status" value="1"/>
</dbReference>
<feature type="transmembrane region" description="Helical" evidence="20">
    <location>
        <begin position="20"/>
        <end position="39"/>
    </location>
</feature>
<keyword evidence="17" id="KW-0675">Receptor</keyword>
<dbReference type="SMART" id="SM00467">
    <property type="entry name" value="GS"/>
    <property type="match status" value="1"/>
</dbReference>
<dbReference type="GO" id="GO:0071363">
    <property type="term" value="P:cellular response to growth factor stimulus"/>
    <property type="evidence" value="ECO:0007669"/>
    <property type="project" value="TreeGrafter"/>
</dbReference>
<dbReference type="Gene3D" id="3.30.200.20">
    <property type="entry name" value="Phosphorylase Kinase, domain 1"/>
    <property type="match status" value="1"/>
</dbReference>
<dbReference type="Gene3D" id="1.10.510.10">
    <property type="entry name" value="Transferase(Phosphotransferase) domain 1"/>
    <property type="match status" value="1"/>
</dbReference>
<evidence type="ECO:0000259" key="22">
    <source>
        <dbReference type="PROSITE" id="PS51256"/>
    </source>
</evidence>
<keyword evidence="9" id="KW-0479">Metal-binding</keyword>
<evidence type="ECO:0000256" key="13">
    <source>
        <dbReference type="ARBA" id="ARBA00022840"/>
    </source>
</evidence>
<keyword evidence="15 20" id="KW-1133">Transmembrane helix</keyword>
<evidence type="ECO:0000256" key="5">
    <source>
        <dbReference type="ARBA" id="ARBA00012401"/>
    </source>
</evidence>
<proteinExistence type="inferred from homology"/>
<sequence length="553" mass="61513">MEFLNAGHRWCVPLPLLKVAWMIVVTLVLLVTGTMPALAQGPDSMLVGGDSLGKPTEAKEDCAGKEGKGGEGAQPARDLLCYCSQHCPPDVINSTCRTSGYCFAIVELDELGEIIMTAGCMKREGSEFQCRDSPNSRFPRTIECCTESDFCNRFLQPTLPPPSSPIGFFDSIIHRMALFAAAAVFMVLFLILMVMLYIRYKRQEACRRGKKWPMRDELIIPGAGTMEDIMEEWQSSGSGSGLPLLVPRTIGKQVSLVRELGRGRFGEVWLGKWRDEAVAVKVYFSLEEATWLRETEIYQSVLMRHENVLGFIAADIKAARSGTQRLLITDYLEGGALQDYLRAAAIDGRGVLRLAYSAASGLCYLHTEIHGTRGKPAVAHCNLSSRTLLVRRDGTCAIAELGLAAVYNSETNEVELPASQRLGPARYCAPEVLDQSLNRIMLPSFLMADIYSLGLIFWEIARRCTCQGVVNEYRPPYFEVVPSEPSYSEMREVVCVKQLRPQIPYRWNSEEVLRPLSKLMAECWASNPSSRLTALRVKKSLAKMAEAQDIKIP</sequence>
<dbReference type="PANTHER" id="PTHR23255:SF68">
    <property type="entry name" value="RECEPTOR PROTEIN SERINE_THREONINE KINASE"/>
    <property type="match status" value="1"/>
</dbReference>
<keyword evidence="18" id="KW-0464">Manganese</keyword>
<dbReference type="SUPFAM" id="SSF57302">
    <property type="entry name" value="Snake toxin-like"/>
    <property type="match status" value="1"/>
</dbReference>
<dbReference type="GO" id="GO:0043235">
    <property type="term" value="C:receptor complex"/>
    <property type="evidence" value="ECO:0007669"/>
    <property type="project" value="TreeGrafter"/>
</dbReference>
<dbReference type="InterPro" id="IPR001245">
    <property type="entry name" value="Ser-Thr/Tyr_kinase_cat_dom"/>
</dbReference>
<dbReference type="InterPro" id="IPR000333">
    <property type="entry name" value="TGFB_receptor"/>
</dbReference>
<feature type="domain" description="Protein kinase" evidence="21">
    <location>
        <begin position="254"/>
        <end position="544"/>
    </location>
</feature>
<dbReference type="SUPFAM" id="SSF56112">
    <property type="entry name" value="Protein kinase-like (PK-like)"/>
    <property type="match status" value="1"/>
</dbReference>
<evidence type="ECO:0000259" key="21">
    <source>
        <dbReference type="PROSITE" id="PS50011"/>
    </source>
</evidence>
<evidence type="ECO:0000256" key="10">
    <source>
        <dbReference type="ARBA" id="ARBA00022729"/>
    </source>
</evidence>
<dbReference type="InterPro" id="IPR000472">
    <property type="entry name" value="Activin_recp"/>
</dbReference>
<dbReference type="Pfam" id="PF07714">
    <property type="entry name" value="PK_Tyr_Ser-Thr"/>
    <property type="match status" value="1"/>
</dbReference>
<dbReference type="InterPro" id="IPR003605">
    <property type="entry name" value="GS_dom"/>
</dbReference>
<reference evidence="23" key="1">
    <citation type="submission" date="2025-05" db="UniProtKB">
        <authorList>
            <consortium name="Ensembl"/>
        </authorList>
    </citation>
    <scope>IDENTIFICATION</scope>
</reference>
<dbReference type="PROSITE" id="PS50011">
    <property type="entry name" value="PROTEIN_KINASE_DOM"/>
    <property type="match status" value="1"/>
</dbReference>
<dbReference type="InterPro" id="IPR045860">
    <property type="entry name" value="Snake_toxin-like_sf"/>
</dbReference>
<evidence type="ECO:0000256" key="9">
    <source>
        <dbReference type="ARBA" id="ARBA00022723"/>
    </source>
</evidence>
<feature type="binding site" evidence="19">
    <location>
        <position position="281"/>
    </location>
    <ligand>
        <name>ATP</name>
        <dbReference type="ChEBI" id="CHEBI:30616"/>
    </ligand>
</feature>
<evidence type="ECO:0000256" key="19">
    <source>
        <dbReference type="PROSITE-ProRule" id="PRU10141"/>
    </source>
</evidence>
<evidence type="ECO:0000256" key="7">
    <source>
        <dbReference type="ARBA" id="ARBA00022679"/>
    </source>
</evidence>
<dbReference type="PANTHER" id="PTHR23255">
    <property type="entry name" value="TRANSFORMING GROWTH FACTOR-BETA RECEPTOR TYPE I AND II"/>
    <property type="match status" value="1"/>
</dbReference>
<evidence type="ECO:0000256" key="12">
    <source>
        <dbReference type="ARBA" id="ARBA00022777"/>
    </source>
</evidence>
<dbReference type="Ensembl" id="ENSEBUT00000016269.1">
    <property type="protein sequence ID" value="ENSEBUP00000015693.1"/>
    <property type="gene ID" value="ENSEBUG00000009859.1"/>
</dbReference>
<name>A0A8C4QJR1_EPTBU</name>
<dbReference type="InterPro" id="IPR017441">
    <property type="entry name" value="Protein_kinase_ATP_BS"/>
</dbReference>
<dbReference type="FunFam" id="2.10.60.10:FF:000001">
    <property type="entry name" value="Receptor protein serine/threonine kinase"/>
    <property type="match status" value="1"/>
</dbReference>
<accession>A0A8C4QJR1</accession>
<feature type="transmembrane region" description="Helical" evidence="20">
    <location>
        <begin position="176"/>
        <end position="198"/>
    </location>
</feature>
<comment type="cofactor">
    <cofactor evidence="1">
        <name>Mn(2+)</name>
        <dbReference type="ChEBI" id="CHEBI:29035"/>
    </cofactor>
</comment>
<dbReference type="GeneTree" id="ENSGT00940000156225"/>
<dbReference type="Pfam" id="PF08515">
    <property type="entry name" value="TGF_beta_GS"/>
    <property type="match status" value="1"/>
</dbReference>
<keyword evidence="14" id="KW-0460">Magnesium</keyword>
<dbReference type="GO" id="GO:0005886">
    <property type="term" value="C:plasma membrane"/>
    <property type="evidence" value="ECO:0007669"/>
    <property type="project" value="TreeGrafter"/>
</dbReference>
<evidence type="ECO:0000313" key="23">
    <source>
        <dbReference type="Ensembl" id="ENSEBUP00000015693.1"/>
    </source>
</evidence>
<keyword evidence="24" id="KW-1185">Reference proteome</keyword>
<evidence type="ECO:0000256" key="3">
    <source>
        <dbReference type="ARBA" id="ARBA00004479"/>
    </source>
</evidence>
<keyword evidence="13 19" id="KW-0067">ATP-binding</keyword>
<evidence type="ECO:0000256" key="2">
    <source>
        <dbReference type="ARBA" id="ARBA00001946"/>
    </source>
</evidence>